<reference evidence="2 3" key="2">
    <citation type="submission" date="2013-09" db="EMBL/GenBank/DDBJ databases">
        <title>Whole genome comparison of six Crocosphaera watsonii strains with differing phenotypes.</title>
        <authorList>
            <person name="Bench S.R."/>
            <person name="Heller P."/>
            <person name="Frank I."/>
            <person name="Arciniega M."/>
            <person name="Shilova I.N."/>
            <person name="Zehr J.P."/>
        </authorList>
    </citation>
    <scope>NUCLEOTIDE SEQUENCE [LARGE SCALE GENOMIC DNA]</scope>
    <source>
        <strain evidence="2 3">WH 0402</strain>
    </source>
</reference>
<dbReference type="RefSeq" id="WP_231599122.1">
    <property type="nucleotide sequence ID" value="NZ_CAQN01000244.1"/>
</dbReference>
<evidence type="ECO:0000313" key="3">
    <source>
        <dbReference type="Proteomes" id="UP000018130"/>
    </source>
</evidence>
<keyword evidence="1" id="KW-0472">Membrane</keyword>
<comment type="caution">
    <text evidence="2">The sequence shown here is derived from an EMBL/GenBank/DDBJ whole genome shotgun (WGS) entry which is preliminary data.</text>
</comment>
<evidence type="ECO:0000313" key="2">
    <source>
        <dbReference type="EMBL" id="CCQ65688.1"/>
    </source>
</evidence>
<organism evidence="2 3">
    <name type="scientific">Crocosphaera watsonii WH 0402</name>
    <dbReference type="NCBI Taxonomy" id="1284629"/>
    <lineage>
        <taxon>Bacteria</taxon>
        <taxon>Bacillati</taxon>
        <taxon>Cyanobacteriota</taxon>
        <taxon>Cyanophyceae</taxon>
        <taxon>Oscillatoriophycideae</taxon>
        <taxon>Chroococcales</taxon>
        <taxon>Aphanothecaceae</taxon>
        <taxon>Crocosphaera</taxon>
    </lineage>
</organism>
<evidence type="ECO:0000256" key="1">
    <source>
        <dbReference type="SAM" id="Phobius"/>
    </source>
</evidence>
<sequence length="141" mass="16480">MLNTSITSDESAYIGAAYAYTQGLGLNQEHPLFFKLINSLILNIFYSDYNLEVPSINIISGEESIEARLAAFNLGYNLLMEKSNNFHQLLFNLRLPHLFFNSFIFSGSIYILLFSRKCLRRFLLYSLFYMFFHQLFIVIIF</sequence>
<keyword evidence="1" id="KW-0812">Transmembrane</keyword>
<gene>
    <name evidence="2" type="ORF">CWATWH0402_3613</name>
</gene>
<feature type="transmembrane region" description="Helical" evidence="1">
    <location>
        <begin position="122"/>
        <end position="140"/>
    </location>
</feature>
<name>T2JIN1_CROWT</name>
<protein>
    <submittedName>
        <fullName evidence="2">Uncharacterized protein</fullName>
    </submittedName>
</protein>
<keyword evidence="1" id="KW-1133">Transmembrane helix</keyword>
<dbReference type="Proteomes" id="UP000018130">
    <property type="component" value="Unassembled WGS sequence"/>
</dbReference>
<proteinExistence type="predicted"/>
<feature type="transmembrane region" description="Helical" evidence="1">
    <location>
        <begin position="98"/>
        <end position="115"/>
    </location>
</feature>
<accession>T2JIN1</accession>
<dbReference type="EMBL" id="CAQN01000244">
    <property type="protein sequence ID" value="CCQ65688.1"/>
    <property type="molecule type" value="Genomic_DNA"/>
</dbReference>
<reference evidence="2 3" key="1">
    <citation type="submission" date="2013-01" db="EMBL/GenBank/DDBJ databases">
        <authorList>
            <person name="Bench S."/>
        </authorList>
    </citation>
    <scope>NUCLEOTIDE SEQUENCE [LARGE SCALE GENOMIC DNA]</scope>
    <source>
        <strain evidence="2 3">WH 0402</strain>
    </source>
</reference>
<dbReference type="AlphaFoldDB" id="T2JIN1"/>